<keyword evidence="1" id="KW-0547">Nucleotide-binding</keyword>
<dbReference type="PANTHER" id="PTHR45623">
    <property type="entry name" value="CHROMODOMAIN-HELICASE-DNA-BINDING PROTEIN 3-RELATED-RELATED"/>
    <property type="match status" value="1"/>
</dbReference>
<keyword evidence="3" id="KW-0539">Nucleus</keyword>
<reference evidence="5" key="1">
    <citation type="submission" date="2021-06" db="EMBL/GenBank/DDBJ databases">
        <authorList>
            <person name="Kallberg Y."/>
            <person name="Tangrot J."/>
            <person name="Rosling A."/>
        </authorList>
    </citation>
    <scope>NUCLEOTIDE SEQUENCE</scope>
    <source>
        <strain evidence="5">CL551</strain>
    </source>
</reference>
<evidence type="ECO:0000256" key="1">
    <source>
        <dbReference type="ARBA" id="ARBA00022741"/>
    </source>
</evidence>
<evidence type="ECO:0000313" key="5">
    <source>
        <dbReference type="EMBL" id="CAG8704841.1"/>
    </source>
</evidence>
<evidence type="ECO:0000256" key="3">
    <source>
        <dbReference type="ARBA" id="ARBA00023242"/>
    </source>
</evidence>
<dbReference type="InterPro" id="IPR027417">
    <property type="entry name" value="P-loop_NTPase"/>
</dbReference>
<dbReference type="AlphaFoldDB" id="A0A9N9N5U1"/>
<protein>
    <submittedName>
        <fullName evidence="5">16186_t:CDS:1</fullName>
    </submittedName>
</protein>
<proteinExistence type="predicted"/>
<dbReference type="Proteomes" id="UP000789342">
    <property type="component" value="Unassembled WGS sequence"/>
</dbReference>
<accession>A0A9N9N5U1</accession>
<organism evidence="5 6">
    <name type="scientific">Acaulospora morrowiae</name>
    <dbReference type="NCBI Taxonomy" id="94023"/>
    <lineage>
        <taxon>Eukaryota</taxon>
        <taxon>Fungi</taxon>
        <taxon>Fungi incertae sedis</taxon>
        <taxon>Mucoromycota</taxon>
        <taxon>Glomeromycotina</taxon>
        <taxon>Glomeromycetes</taxon>
        <taxon>Diversisporales</taxon>
        <taxon>Acaulosporaceae</taxon>
        <taxon>Acaulospora</taxon>
    </lineage>
</organism>
<feature type="non-terminal residue" evidence="5">
    <location>
        <position position="91"/>
    </location>
</feature>
<dbReference type="PANTHER" id="PTHR45623:SF49">
    <property type="entry name" value="SWI_SNF-RELATED MATRIX-ASSOCIATED ACTIN-DEPENDENT REGULATOR OF CHROMATIN SUBFAMILY A MEMBER 5"/>
    <property type="match status" value="1"/>
</dbReference>
<dbReference type="Pfam" id="PF00176">
    <property type="entry name" value="SNF2-rel_dom"/>
    <property type="match status" value="1"/>
</dbReference>
<dbReference type="SUPFAM" id="SSF52540">
    <property type="entry name" value="P-loop containing nucleoside triphosphate hydrolases"/>
    <property type="match status" value="1"/>
</dbReference>
<keyword evidence="6" id="KW-1185">Reference proteome</keyword>
<keyword evidence="2" id="KW-0067">ATP-binding</keyword>
<dbReference type="Gene3D" id="3.40.50.300">
    <property type="entry name" value="P-loop containing nucleotide triphosphate hydrolases"/>
    <property type="match status" value="1"/>
</dbReference>
<name>A0A9N9N5U1_9GLOM</name>
<dbReference type="OrthoDB" id="5857104at2759"/>
<dbReference type="GO" id="GO:0005634">
    <property type="term" value="C:nucleus"/>
    <property type="evidence" value="ECO:0007669"/>
    <property type="project" value="TreeGrafter"/>
</dbReference>
<dbReference type="GO" id="GO:0000785">
    <property type="term" value="C:chromatin"/>
    <property type="evidence" value="ECO:0007669"/>
    <property type="project" value="TreeGrafter"/>
</dbReference>
<dbReference type="GO" id="GO:0003682">
    <property type="term" value="F:chromatin binding"/>
    <property type="evidence" value="ECO:0007669"/>
    <property type="project" value="TreeGrafter"/>
</dbReference>
<evidence type="ECO:0000313" key="6">
    <source>
        <dbReference type="Proteomes" id="UP000789342"/>
    </source>
</evidence>
<dbReference type="GO" id="GO:0005524">
    <property type="term" value="F:ATP binding"/>
    <property type="evidence" value="ECO:0007669"/>
    <property type="project" value="InterPro"/>
</dbReference>
<dbReference type="EMBL" id="CAJVPV010017948">
    <property type="protein sequence ID" value="CAG8704841.1"/>
    <property type="molecule type" value="Genomic_DNA"/>
</dbReference>
<evidence type="ECO:0000256" key="2">
    <source>
        <dbReference type="ARBA" id="ARBA00022840"/>
    </source>
</evidence>
<dbReference type="GO" id="GO:0034728">
    <property type="term" value="P:nucleosome organization"/>
    <property type="evidence" value="ECO:0007669"/>
    <property type="project" value="TreeGrafter"/>
</dbReference>
<dbReference type="GO" id="GO:0003677">
    <property type="term" value="F:DNA binding"/>
    <property type="evidence" value="ECO:0007669"/>
    <property type="project" value="TreeGrafter"/>
</dbReference>
<gene>
    <name evidence="5" type="ORF">AMORRO_LOCUS12338</name>
</gene>
<dbReference type="InterPro" id="IPR000330">
    <property type="entry name" value="SNF2_N"/>
</dbReference>
<feature type="domain" description="SNF2 N-terminal" evidence="4">
    <location>
        <begin position="2"/>
        <end position="57"/>
    </location>
</feature>
<evidence type="ECO:0000259" key="4">
    <source>
        <dbReference type="Pfam" id="PF00176"/>
    </source>
</evidence>
<dbReference type="GO" id="GO:0042393">
    <property type="term" value="F:histone binding"/>
    <property type="evidence" value="ECO:0007669"/>
    <property type="project" value="TreeGrafter"/>
</dbReference>
<dbReference type="GO" id="GO:0140658">
    <property type="term" value="F:ATP-dependent chromatin remodeler activity"/>
    <property type="evidence" value="ECO:0007669"/>
    <property type="project" value="TreeGrafter"/>
</dbReference>
<dbReference type="GO" id="GO:0016887">
    <property type="term" value="F:ATP hydrolysis activity"/>
    <property type="evidence" value="ECO:0007669"/>
    <property type="project" value="TreeGrafter"/>
</dbReference>
<comment type="caution">
    <text evidence="5">The sequence shown here is derived from an EMBL/GenBank/DDBJ whole genome shotgun (WGS) entry which is preliminary data.</text>
</comment>
<sequence>KEINLYVGMTSMQRKWYQRILEKDIAAVNGAVSKSESKTRLLNIVMQLRKCCNHPYLFDGAEPGPPYTTDEHIVDNAGEFFAEPIIFIRVE</sequence>